<sequence length="252" mass="27037">MSGGQHRGIELSEIVVEVPGPPSSSEPVRLLGPLSVELHERRIAVIGLNGSGKSTLLRVLNGLAEVSSGSARVHGTDAVHDVRAARRAVGFLFSDPSAQLLMPTAQEDVELSLRVAGEPPGRRAELAGRLLEEAGLSRQRHQSIHDLSGGERQLVALTAVLAVQPRVLALDEPTTLLDLRHRDALLERLDALPQQQIISTHDLELAATAQRALLIHDGLLLDDGPAEEVIDRYRRCCREGFPTAPSRPGAGP</sequence>
<dbReference type="GO" id="GO:0016887">
    <property type="term" value="F:ATP hydrolysis activity"/>
    <property type="evidence" value="ECO:0007669"/>
    <property type="project" value="InterPro"/>
</dbReference>
<evidence type="ECO:0000313" key="7">
    <source>
        <dbReference type="Proteomes" id="UP000009877"/>
    </source>
</evidence>
<keyword evidence="3" id="KW-0547">Nucleotide-binding</keyword>
<dbReference type="GO" id="GO:0005524">
    <property type="term" value="F:ATP binding"/>
    <property type="evidence" value="ECO:0007669"/>
    <property type="project" value="UniProtKB-KW"/>
</dbReference>
<dbReference type="AlphaFoldDB" id="M2WGW8"/>
<reference evidence="6 7" key="1">
    <citation type="journal article" date="2014" name="Genome Announc.">
        <title>Draft Genome Sequence of Kocuria palustris PEL.</title>
        <authorList>
            <person name="Sharma G."/>
            <person name="Khatri I."/>
            <person name="Subramanian S."/>
        </authorList>
    </citation>
    <scope>NUCLEOTIDE SEQUENCE [LARGE SCALE GENOMIC DNA]</scope>
    <source>
        <strain evidence="6 7">PEL</strain>
    </source>
</reference>
<proteinExistence type="inferred from homology"/>
<protein>
    <submittedName>
        <fullName evidence="6">ATPase component BioM of energizing module of biotin ECF transporter</fullName>
    </submittedName>
</protein>
<dbReference type="SMART" id="SM00382">
    <property type="entry name" value="AAA"/>
    <property type="match status" value="1"/>
</dbReference>
<dbReference type="STRING" id="71999.KPaMU14_06235"/>
<evidence type="ECO:0000256" key="4">
    <source>
        <dbReference type="ARBA" id="ARBA00022840"/>
    </source>
</evidence>
<dbReference type="GO" id="GO:0042626">
    <property type="term" value="F:ATPase-coupled transmembrane transporter activity"/>
    <property type="evidence" value="ECO:0007669"/>
    <property type="project" value="TreeGrafter"/>
</dbReference>
<dbReference type="RefSeq" id="WP_006213165.1">
    <property type="nucleotide sequence ID" value="NZ_ANHZ02000001.1"/>
</dbReference>
<evidence type="ECO:0000256" key="3">
    <source>
        <dbReference type="ARBA" id="ARBA00022741"/>
    </source>
</evidence>
<evidence type="ECO:0000256" key="2">
    <source>
        <dbReference type="ARBA" id="ARBA00022448"/>
    </source>
</evidence>
<dbReference type="Gene3D" id="3.40.50.300">
    <property type="entry name" value="P-loop containing nucleotide triphosphate hydrolases"/>
    <property type="match status" value="1"/>
</dbReference>
<dbReference type="Pfam" id="PF00005">
    <property type="entry name" value="ABC_tran"/>
    <property type="match status" value="1"/>
</dbReference>
<comment type="similarity">
    <text evidence="1">Belongs to the ABC transporter superfamily.</text>
</comment>
<name>M2WGW8_9MICC</name>
<gene>
    <name evidence="6" type="ORF">C884_00017</name>
</gene>
<dbReference type="GO" id="GO:0043190">
    <property type="term" value="C:ATP-binding cassette (ABC) transporter complex"/>
    <property type="evidence" value="ECO:0007669"/>
    <property type="project" value="TreeGrafter"/>
</dbReference>
<dbReference type="InterPro" id="IPR003439">
    <property type="entry name" value="ABC_transporter-like_ATP-bd"/>
</dbReference>
<dbReference type="PANTHER" id="PTHR43553">
    <property type="entry name" value="HEAVY METAL TRANSPORTER"/>
    <property type="match status" value="1"/>
</dbReference>
<comment type="caution">
    <text evidence="6">The sequence shown here is derived from an EMBL/GenBank/DDBJ whole genome shotgun (WGS) entry which is preliminary data.</text>
</comment>
<dbReference type="InterPro" id="IPR027417">
    <property type="entry name" value="P-loop_NTPase"/>
</dbReference>
<dbReference type="SUPFAM" id="SSF52540">
    <property type="entry name" value="P-loop containing nucleoside triphosphate hydrolases"/>
    <property type="match status" value="1"/>
</dbReference>
<feature type="domain" description="ABC transporter" evidence="5">
    <location>
        <begin position="9"/>
        <end position="242"/>
    </location>
</feature>
<evidence type="ECO:0000313" key="6">
    <source>
        <dbReference type="EMBL" id="EME37822.1"/>
    </source>
</evidence>
<dbReference type="InterPro" id="IPR003593">
    <property type="entry name" value="AAA+_ATPase"/>
</dbReference>
<dbReference type="CDD" id="cd03225">
    <property type="entry name" value="ABC_cobalt_CbiO_domain1"/>
    <property type="match status" value="1"/>
</dbReference>
<keyword evidence="2" id="KW-0813">Transport</keyword>
<dbReference type="PROSITE" id="PS50893">
    <property type="entry name" value="ABC_TRANSPORTER_2"/>
    <property type="match status" value="1"/>
</dbReference>
<dbReference type="PANTHER" id="PTHR43553:SF24">
    <property type="entry name" value="ENERGY-COUPLING FACTOR TRANSPORTER ATP-BINDING PROTEIN ECFA1"/>
    <property type="match status" value="1"/>
</dbReference>
<dbReference type="InterPro" id="IPR015856">
    <property type="entry name" value="ABC_transpr_CbiO/EcfA_su"/>
</dbReference>
<evidence type="ECO:0000256" key="1">
    <source>
        <dbReference type="ARBA" id="ARBA00005417"/>
    </source>
</evidence>
<accession>M2WGW8</accession>
<dbReference type="EMBL" id="ANHZ02000001">
    <property type="protein sequence ID" value="EME37822.1"/>
    <property type="molecule type" value="Genomic_DNA"/>
</dbReference>
<dbReference type="InterPro" id="IPR050095">
    <property type="entry name" value="ECF_ABC_transporter_ATP-bd"/>
</dbReference>
<keyword evidence="7" id="KW-1185">Reference proteome</keyword>
<organism evidence="6 7">
    <name type="scientific">Kocuria palustris PEL</name>
    <dbReference type="NCBI Taxonomy" id="1236550"/>
    <lineage>
        <taxon>Bacteria</taxon>
        <taxon>Bacillati</taxon>
        <taxon>Actinomycetota</taxon>
        <taxon>Actinomycetes</taxon>
        <taxon>Micrococcales</taxon>
        <taxon>Micrococcaceae</taxon>
        <taxon>Kocuria</taxon>
    </lineage>
</organism>
<evidence type="ECO:0000259" key="5">
    <source>
        <dbReference type="PROSITE" id="PS50893"/>
    </source>
</evidence>
<dbReference type="Proteomes" id="UP000009877">
    <property type="component" value="Unassembled WGS sequence"/>
</dbReference>
<keyword evidence="4" id="KW-0067">ATP-binding</keyword>